<reference evidence="4 5" key="1">
    <citation type="submission" date="2009-11" db="EMBL/GenBank/DDBJ databases">
        <title>Annotation of Allomyces macrogynus ATCC 38327.</title>
        <authorList>
            <consortium name="The Broad Institute Genome Sequencing Platform"/>
            <person name="Russ C."/>
            <person name="Cuomo C."/>
            <person name="Burger G."/>
            <person name="Gray M.W."/>
            <person name="Holland P.W.H."/>
            <person name="King N."/>
            <person name="Lang F.B.F."/>
            <person name="Roger A.J."/>
            <person name="Ruiz-Trillo I."/>
            <person name="Young S.K."/>
            <person name="Zeng Q."/>
            <person name="Gargeya S."/>
            <person name="Fitzgerald M."/>
            <person name="Haas B."/>
            <person name="Abouelleil A."/>
            <person name="Alvarado L."/>
            <person name="Arachchi H.M."/>
            <person name="Berlin A."/>
            <person name="Chapman S.B."/>
            <person name="Gearin G."/>
            <person name="Goldberg J."/>
            <person name="Griggs A."/>
            <person name="Gujja S."/>
            <person name="Hansen M."/>
            <person name="Heiman D."/>
            <person name="Howarth C."/>
            <person name="Larimer J."/>
            <person name="Lui A."/>
            <person name="MacDonald P.J.P."/>
            <person name="McCowen C."/>
            <person name="Montmayeur A."/>
            <person name="Murphy C."/>
            <person name="Neiman D."/>
            <person name="Pearson M."/>
            <person name="Priest M."/>
            <person name="Roberts A."/>
            <person name="Saif S."/>
            <person name="Shea T."/>
            <person name="Sisk P."/>
            <person name="Stolte C."/>
            <person name="Sykes S."/>
            <person name="Wortman J."/>
            <person name="Nusbaum C."/>
            <person name="Birren B."/>
        </authorList>
    </citation>
    <scope>NUCLEOTIDE SEQUENCE [LARGE SCALE GENOMIC DNA]</scope>
    <source>
        <strain evidence="4 5">ATCC 38327</strain>
    </source>
</reference>
<keyword evidence="1" id="KW-0547">Nucleotide-binding</keyword>
<dbReference type="SMART" id="SM00175">
    <property type="entry name" value="RAB"/>
    <property type="match status" value="1"/>
</dbReference>
<gene>
    <name evidence="4" type="ORF">AMAG_08293</name>
</gene>
<dbReference type="STRING" id="578462.A0A0L0SL75"/>
<sequence>MADKHCPQSTGDDTSTEKDCGPASARPARPAVTTTTAERHARALAALNRRFGTRQRTDATPRIKIVTLGDAASGKSCLIRRYCERRYTSKYIATIGIDYGLRQVLVRDQPVKVNFWDMAGDRSYFHIRNEFYRDTHGVILTFDVTVKKSFSALETWAKELAACSRPTATADGAEISASGFALVLVGNKIDAPKRAISRDDAEALARRLGCPYVECSAKTGENVDALFDRLFEAVVDRLLGGGQAVGRTDIDSRLESAAALVALE</sequence>
<organism evidence="4 5">
    <name type="scientific">Allomyces macrogynus (strain ATCC 38327)</name>
    <name type="common">Allomyces javanicus var. macrogynus</name>
    <dbReference type="NCBI Taxonomy" id="578462"/>
    <lineage>
        <taxon>Eukaryota</taxon>
        <taxon>Fungi</taxon>
        <taxon>Fungi incertae sedis</taxon>
        <taxon>Blastocladiomycota</taxon>
        <taxon>Blastocladiomycetes</taxon>
        <taxon>Blastocladiales</taxon>
        <taxon>Blastocladiaceae</taxon>
        <taxon>Allomyces</taxon>
    </lineage>
</organism>
<dbReference type="InterPro" id="IPR005225">
    <property type="entry name" value="Small_GTP-bd"/>
</dbReference>
<accession>A0A0L0SL75</accession>
<dbReference type="InterPro" id="IPR027417">
    <property type="entry name" value="P-loop_NTPase"/>
</dbReference>
<dbReference type="Gene3D" id="3.40.50.300">
    <property type="entry name" value="P-loop containing nucleotide triphosphate hydrolases"/>
    <property type="match status" value="1"/>
</dbReference>
<evidence type="ECO:0000313" key="4">
    <source>
        <dbReference type="EMBL" id="KNE63130.1"/>
    </source>
</evidence>
<feature type="region of interest" description="Disordered" evidence="3">
    <location>
        <begin position="1"/>
        <end position="37"/>
    </location>
</feature>
<dbReference type="PROSITE" id="PS51419">
    <property type="entry name" value="RAB"/>
    <property type="match status" value="1"/>
</dbReference>
<dbReference type="SMART" id="SM00176">
    <property type="entry name" value="RAN"/>
    <property type="match status" value="1"/>
</dbReference>
<dbReference type="InterPro" id="IPR050227">
    <property type="entry name" value="Rab"/>
</dbReference>
<dbReference type="PROSITE" id="PS51420">
    <property type="entry name" value="RHO"/>
    <property type="match status" value="1"/>
</dbReference>
<dbReference type="Proteomes" id="UP000054350">
    <property type="component" value="Unassembled WGS sequence"/>
</dbReference>
<dbReference type="OrthoDB" id="9989112at2759"/>
<dbReference type="SUPFAM" id="SSF52540">
    <property type="entry name" value="P-loop containing nucleoside triphosphate hydrolases"/>
    <property type="match status" value="1"/>
</dbReference>
<dbReference type="PROSITE" id="PS51421">
    <property type="entry name" value="RAS"/>
    <property type="match status" value="1"/>
</dbReference>
<keyword evidence="5" id="KW-1185">Reference proteome</keyword>
<dbReference type="FunFam" id="3.40.50.300:FF:001447">
    <property type="entry name" value="Ras-related protein Rab-1B"/>
    <property type="match status" value="1"/>
</dbReference>
<dbReference type="GO" id="GO:0005525">
    <property type="term" value="F:GTP binding"/>
    <property type="evidence" value="ECO:0007669"/>
    <property type="project" value="UniProtKB-KW"/>
</dbReference>
<dbReference type="SMART" id="SM00174">
    <property type="entry name" value="RHO"/>
    <property type="match status" value="1"/>
</dbReference>
<dbReference type="PANTHER" id="PTHR47977">
    <property type="entry name" value="RAS-RELATED PROTEIN RAB"/>
    <property type="match status" value="1"/>
</dbReference>
<name>A0A0L0SL75_ALLM3</name>
<evidence type="ECO:0000313" key="5">
    <source>
        <dbReference type="Proteomes" id="UP000054350"/>
    </source>
</evidence>
<dbReference type="InterPro" id="IPR001806">
    <property type="entry name" value="Small_GTPase"/>
</dbReference>
<evidence type="ECO:0000256" key="2">
    <source>
        <dbReference type="ARBA" id="ARBA00023134"/>
    </source>
</evidence>
<feature type="compositionally biased region" description="Low complexity" evidence="3">
    <location>
        <begin position="22"/>
        <end position="36"/>
    </location>
</feature>
<protein>
    <submittedName>
        <fullName evidence="4">Small GTP-binding protein domain</fullName>
    </submittedName>
</protein>
<dbReference type="SMART" id="SM00173">
    <property type="entry name" value="RAS"/>
    <property type="match status" value="1"/>
</dbReference>
<keyword evidence="2" id="KW-0342">GTP-binding</keyword>
<reference evidence="5" key="2">
    <citation type="submission" date="2009-11" db="EMBL/GenBank/DDBJ databases">
        <title>The Genome Sequence of Allomyces macrogynus strain ATCC 38327.</title>
        <authorList>
            <consortium name="The Broad Institute Genome Sequencing Platform"/>
            <person name="Russ C."/>
            <person name="Cuomo C."/>
            <person name="Shea T."/>
            <person name="Young S.K."/>
            <person name="Zeng Q."/>
            <person name="Koehrsen M."/>
            <person name="Haas B."/>
            <person name="Borodovsky M."/>
            <person name="Guigo R."/>
            <person name="Alvarado L."/>
            <person name="Berlin A."/>
            <person name="Borenstein D."/>
            <person name="Chen Z."/>
            <person name="Engels R."/>
            <person name="Freedman E."/>
            <person name="Gellesch M."/>
            <person name="Goldberg J."/>
            <person name="Griggs A."/>
            <person name="Gujja S."/>
            <person name="Heiman D."/>
            <person name="Hepburn T."/>
            <person name="Howarth C."/>
            <person name="Jen D."/>
            <person name="Larson L."/>
            <person name="Lewis B."/>
            <person name="Mehta T."/>
            <person name="Park D."/>
            <person name="Pearson M."/>
            <person name="Roberts A."/>
            <person name="Saif S."/>
            <person name="Shenoy N."/>
            <person name="Sisk P."/>
            <person name="Stolte C."/>
            <person name="Sykes S."/>
            <person name="Walk T."/>
            <person name="White J."/>
            <person name="Yandava C."/>
            <person name="Burger G."/>
            <person name="Gray M.W."/>
            <person name="Holland P.W.H."/>
            <person name="King N."/>
            <person name="Lang F.B.F."/>
            <person name="Roger A.J."/>
            <person name="Ruiz-Trillo I."/>
            <person name="Lander E."/>
            <person name="Nusbaum C."/>
        </authorList>
    </citation>
    <scope>NUCLEOTIDE SEQUENCE [LARGE SCALE GENOMIC DNA]</scope>
    <source>
        <strain evidence="5">ATCC 38327</strain>
    </source>
</reference>
<proteinExistence type="predicted"/>
<dbReference type="GO" id="GO:0003924">
    <property type="term" value="F:GTPase activity"/>
    <property type="evidence" value="ECO:0007669"/>
    <property type="project" value="InterPro"/>
</dbReference>
<evidence type="ECO:0000256" key="3">
    <source>
        <dbReference type="SAM" id="MobiDB-lite"/>
    </source>
</evidence>
<dbReference type="AlphaFoldDB" id="A0A0L0SL75"/>
<dbReference type="PRINTS" id="PR00449">
    <property type="entry name" value="RASTRNSFRMNG"/>
</dbReference>
<dbReference type="VEuPathDB" id="FungiDB:AMAG_08293"/>
<dbReference type="Pfam" id="PF00071">
    <property type="entry name" value="Ras"/>
    <property type="match status" value="1"/>
</dbReference>
<evidence type="ECO:0000256" key="1">
    <source>
        <dbReference type="ARBA" id="ARBA00022741"/>
    </source>
</evidence>
<dbReference type="EMBL" id="GG745341">
    <property type="protein sequence ID" value="KNE63130.1"/>
    <property type="molecule type" value="Genomic_DNA"/>
</dbReference>
<dbReference type="eggNOG" id="KOG0098">
    <property type="taxonomic scope" value="Eukaryota"/>
</dbReference>
<dbReference type="NCBIfam" id="TIGR00231">
    <property type="entry name" value="small_GTP"/>
    <property type="match status" value="1"/>
</dbReference>